<proteinExistence type="predicted"/>
<name>A0A0B5EPJ9_STRA4</name>
<evidence type="ECO:0000313" key="3">
    <source>
        <dbReference type="Proteomes" id="UP000031523"/>
    </source>
</evidence>
<dbReference type="EMBL" id="CP010519">
    <property type="protein sequence ID" value="AJE83499.1"/>
    <property type="molecule type" value="Genomic_DNA"/>
</dbReference>
<evidence type="ECO:0000256" key="1">
    <source>
        <dbReference type="SAM" id="MobiDB-lite"/>
    </source>
</evidence>
<keyword evidence="3" id="KW-1185">Reference proteome</keyword>
<accession>A0A0B5EPJ9</accession>
<sequence length="39" mass="4339">MRHGAERKARSRTPARPVDNAQAVDRFRAHRLPVPSACG</sequence>
<evidence type="ECO:0000313" key="2">
    <source>
        <dbReference type="EMBL" id="AJE83499.1"/>
    </source>
</evidence>
<gene>
    <name evidence="2" type="ORF">SLNWT_3123</name>
</gene>
<protein>
    <submittedName>
        <fullName evidence="2">Uncharacterized protein</fullName>
    </submittedName>
</protein>
<reference evidence="2 3" key="1">
    <citation type="submission" date="2015-01" db="EMBL/GenBank/DDBJ databases">
        <title>Enhanced salinomycin production by adjusting the supply of polyketide extender units in Streptomyce albus DSM 41398.</title>
        <authorList>
            <person name="Lu C."/>
        </authorList>
    </citation>
    <scope>NUCLEOTIDE SEQUENCE [LARGE SCALE GENOMIC DNA]</scope>
    <source>
        <strain evidence="3">ATCC 21838 / DSM 41398 / FERM P-419 / JCM 4703 / NBRC 107858</strain>
    </source>
</reference>
<organism evidence="2 3">
    <name type="scientific">Streptomyces albus (strain ATCC 21838 / DSM 41398 / FERM P-419 / JCM 4703 / NBRC 107858)</name>
    <dbReference type="NCBI Taxonomy" id="1081613"/>
    <lineage>
        <taxon>Bacteria</taxon>
        <taxon>Bacillati</taxon>
        <taxon>Actinomycetota</taxon>
        <taxon>Actinomycetes</taxon>
        <taxon>Kitasatosporales</taxon>
        <taxon>Streptomycetaceae</taxon>
        <taxon>Streptomyces</taxon>
    </lineage>
</organism>
<feature type="region of interest" description="Disordered" evidence="1">
    <location>
        <begin position="1"/>
        <end position="39"/>
    </location>
</feature>
<dbReference type="KEGG" id="sals:SLNWT_3123"/>
<dbReference type="Proteomes" id="UP000031523">
    <property type="component" value="Chromosome"/>
</dbReference>
<dbReference type="AlphaFoldDB" id="A0A0B5EPJ9"/>